<dbReference type="STRING" id="1619013.UT41_C0001G0353"/>
<dbReference type="EMBL" id="LBWR01000001">
    <property type="protein sequence ID" value="KKR12809.1"/>
    <property type="molecule type" value="Genomic_DNA"/>
</dbReference>
<sequence length="57" mass="6603">MANFILLKAFDSKAKAEEFRFLFEMMGVDAKTDKGNLLVSEDHLQKAKELAEDYFKE</sequence>
<evidence type="ECO:0000313" key="2">
    <source>
        <dbReference type="Proteomes" id="UP000034665"/>
    </source>
</evidence>
<reference evidence="1 2" key="1">
    <citation type="journal article" date="2015" name="Nature">
        <title>rRNA introns, odd ribosomes, and small enigmatic genomes across a large radiation of phyla.</title>
        <authorList>
            <person name="Brown C.T."/>
            <person name="Hug L.A."/>
            <person name="Thomas B.C."/>
            <person name="Sharon I."/>
            <person name="Castelle C.J."/>
            <person name="Singh A."/>
            <person name="Wilkins M.J."/>
            <person name="Williams K.H."/>
            <person name="Banfield J.F."/>
        </authorList>
    </citation>
    <scope>NUCLEOTIDE SEQUENCE [LARGE SCALE GENOMIC DNA]</scope>
</reference>
<organism evidence="1 2">
    <name type="scientific">Candidatus Wolfebacteria bacterium GW2011_GWC2_39_22</name>
    <dbReference type="NCBI Taxonomy" id="1619013"/>
    <lineage>
        <taxon>Bacteria</taxon>
        <taxon>Candidatus Wolfeibacteriota</taxon>
    </lineage>
</organism>
<protein>
    <submittedName>
        <fullName evidence="1">Uncharacterized protein</fullName>
    </submittedName>
</protein>
<proteinExistence type="predicted"/>
<comment type="caution">
    <text evidence="1">The sequence shown here is derived from an EMBL/GenBank/DDBJ whole genome shotgun (WGS) entry which is preliminary data.</text>
</comment>
<name>A0A0G0N9G3_9BACT</name>
<accession>A0A0G0N9G3</accession>
<dbReference type="AlphaFoldDB" id="A0A0G0N9G3"/>
<gene>
    <name evidence="1" type="ORF">UT41_C0001G0353</name>
</gene>
<evidence type="ECO:0000313" key="1">
    <source>
        <dbReference type="EMBL" id="KKR12809.1"/>
    </source>
</evidence>
<dbReference type="Proteomes" id="UP000034665">
    <property type="component" value="Unassembled WGS sequence"/>
</dbReference>